<name>A0A3L6T7C0_PANMI</name>
<gene>
    <name evidence="1" type="ORF">C2845_PM03G23550</name>
</gene>
<dbReference type="EMBL" id="PQIB02000002">
    <property type="protein sequence ID" value="RLN33060.1"/>
    <property type="molecule type" value="Genomic_DNA"/>
</dbReference>
<accession>A0A3L6T7C0</accession>
<proteinExistence type="predicted"/>
<evidence type="ECO:0000313" key="2">
    <source>
        <dbReference type="Proteomes" id="UP000275267"/>
    </source>
</evidence>
<organism evidence="1 2">
    <name type="scientific">Panicum miliaceum</name>
    <name type="common">Proso millet</name>
    <name type="synonym">Broomcorn millet</name>
    <dbReference type="NCBI Taxonomy" id="4540"/>
    <lineage>
        <taxon>Eukaryota</taxon>
        <taxon>Viridiplantae</taxon>
        <taxon>Streptophyta</taxon>
        <taxon>Embryophyta</taxon>
        <taxon>Tracheophyta</taxon>
        <taxon>Spermatophyta</taxon>
        <taxon>Magnoliopsida</taxon>
        <taxon>Liliopsida</taxon>
        <taxon>Poales</taxon>
        <taxon>Poaceae</taxon>
        <taxon>PACMAD clade</taxon>
        <taxon>Panicoideae</taxon>
        <taxon>Panicodae</taxon>
        <taxon>Paniceae</taxon>
        <taxon>Panicinae</taxon>
        <taxon>Panicum</taxon>
        <taxon>Panicum sect. Panicum</taxon>
    </lineage>
</organism>
<dbReference type="Proteomes" id="UP000275267">
    <property type="component" value="Unassembled WGS sequence"/>
</dbReference>
<keyword evidence="2" id="KW-1185">Reference proteome</keyword>
<evidence type="ECO:0000313" key="1">
    <source>
        <dbReference type="EMBL" id="RLN33060.1"/>
    </source>
</evidence>
<comment type="caution">
    <text evidence="1">The sequence shown here is derived from an EMBL/GenBank/DDBJ whole genome shotgun (WGS) entry which is preliminary data.</text>
</comment>
<dbReference type="AlphaFoldDB" id="A0A3L6T7C0"/>
<sequence length="127" mass="13363">MDFTPTPCQKQRHLMGTPSLPLLLHLPISSGRFGVGARQPQRSSLSFAQWGGSTPSSPLSGGCGFGRIPSAGTGGECTSCTRTCSPARTRTCRSCGRSSSTRTATRRCSSSSSETLEEQPAMACIYV</sequence>
<protein>
    <submittedName>
        <fullName evidence="1">Uncharacterized protein</fullName>
    </submittedName>
</protein>
<reference evidence="2" key="1">
    <citation type="journal article" date="2019" name="Nat. Commun.">
        <title>The genome of broomcorn millet.</title>
        <authorList>
            <person name="Zou C."/>
            <person name="Miki D."/>
            <person name="Li D."/>
            <person name="Tang Q."/>
            <person name="Xiao L."/>
            <person name="Rajput S."/>
            <person name="Deng P."/>
            <person name="Jia W."/>
            <person name="Huang R."/>
            <person name="Zhang M."/>
            <person name="Sun Y."/>
            <person name="Hu J."/>
            <person name="Fu X."/>
            <person name="Schnable P.S."/>
            <person name="Li F."/>
            <person name="Zhang H."/>
            <person name="Feng B."/>
            <person name="Zhu X."/>
            <person name="Liu R."/>
            <person name="Schnable J.C."/>
            <person name="Zhu J.-K."/>
            <person name="Zhang H."/>
        </authorList>
    </citation>
    <scope>NUCLEOTIDE SEQUENCE [LARGE SCALE GENOMIC DNA]</scope>
</reference>